<proteinExistence type="predicted"/>
<keyword evidence="3" id="KW-0378">Hydrolase</keyword>
<dbReference type="Proteomes" id="UP000432015">
    <property type="component" value="Unassembled WGS sequence"/>
</dbReference>
<reference evidence="3 4" key="1">
    <citation type="submission" date="2019-11" db="EMBL/GenBank/DDBJ databases">
        <authorList>
            <person name="Cao P."/>
        </authorList>
    </citation>
    <scope>NUCLEOTIDE SEQUENCE [LARGE SCALE GENOMIC DNA]</scope>
    <source>
        <strain evidence="3 4">NEAU-AAG5</strain>
    </source>
</reference>
<dbReference type="GO" id="GO:0008800">
    <property type="term" value="F:beta-lactamase activity"/>
    <property type="evidence" value="ECO:0007669"/>
    <property type="project" value="InterPro"/>
</dbReference>
<dbReference type="GO" id="GO:0030655">
    <property type="term" value="P:beta-lactam antibiotic catabolic process"/>
    <property type="evidence" value="ECO:0007669"/>
    <property type="project" value="InterPro"/>
</dbReference>
<dbReference type="PANTHER" id="PTHR35333">
    <property type="entry name" value="BETA-LACTAMASE"/>
    <property type="match status" value="1"/>
</dbReference>
<protein>
    <submittedName>
        <fullName evidence="3">Serine hydrolase</fullName>
    </submittedName>
</protein>
<comment type="caution">
    <text evidence="3">The sequence shown here is derived from an EMBL/GenBank/DDBJ whole genome shotgun (WGS) entry which is preliminary data.</text>
</comment>
<dbReference type="Gene3D" id="3.40.710.10">
    <property type="entry name" value="DD-peptidase/beta-lactamase superfamily"/>
    <property type="match status" value="1"/>
</dbReference>
<keyword evidence="4" id="KW-1185">Reference proteome</keyword>
<dbReference type="InterPro" id="IPR012338">
    <property type="entry name" value="Beta-lactam/transpept-like"/>
</dbReference>
<organism evidence="3 4">
    <name type="scientific">Actinomadura litoris</name>
    <dbReference type="NCBI Taxonomy" id="2678616"/>
    <lineage>
        <taxon>Bacteria</taxon>
        <taxon>Bacillati</taxon>
        <taxon>Actinomycetota</taxon>
        <taxon>Actinomycetes</taxon>
        <taxon>Streptosporangiales</taxon>
        <taxon>Thermomonosporaceae</taxon>
        <taxon>Actinomadura</taxon>
    </lineage>
</organism>
<dbReference type="SUPFAM" id="SSF56601">
    <property type="entry name" value="beta-lactamase/transpeptidase-like"/>
    <property type="match status" value="1"/>
</dbReference>
<keyword evidence="1" id="KW-0812">Transmembrane</keyword>
<keyword evidence="1" id="KW-1133">Transmembrane helix</keyword>
<feature type="domain" description="Beta-lactamase class A catalytic" evidence="2">
    <location>
        <begin position="144"/>
        <end position="283"/>
    </location>
</feature>
<sequence>MAARGAAAVARIGGSMRRQLIMPVVAAGAALTAGAGLTVWVVSDGPEREKGVQAGATAPLGRAAGAVAARPPLDTAALRRSVRAYAATRPGEAGVMATDLRTGRAFGENESGRFVSASIMKVDILTGLLMQRQQRRRSLSARERDLAGQMIRESDNNAADALYAMSGDRSGIGRSNKLIGLTQTTPFRSSWGSSLTSPADQVRLLTTLASPGSPLGAAGRGYVLGLMGSVIREQAWGVSAAARPGERVALKNGWTPVHEQGHGWSVNSIGRITGPDHDFLVAVCSRENPTMESGVDTVEHVADLVVSAMRR</sequence>
<feature type="transmembrane region" description="Helical" evidence="1">
    <location>
        <begin position="20"/>
        <end position="42"/>
    </location>
</feature>
<evidence type="ECO:0000259" key="2">
    <source>
        <dbReference type="Pfam" id="PF13354"/>
    </source>
</evidence>
<gene>
    <name evidence="3" type="ORF">GNZ18_28450</name>
</gene>
<keyword evidence="1" id="KW-0472">Membrane</keyword>
<dbReference type="GO" id="GO:0046677">
    <property type="term" value="P:response to antibiotic"/>
    <property type="evidence" value="ECO:0007669"/>
    <property type="project" value="InterPro"/>
</dbReference>
<evidence type="ECO:0000313" key="3">
    <source>
        <dbReference type="EMBL" id="MUN40502.1"/>
    </source>
</evidence>
<dbReference type="PANTHER" id="PTHR35333:SF3">
    <property type="entry name" value="BETA-LACTAMASE-TYPE TRANSPEPTIDASE FOLD CONTAINING PROTEIN"/>
    <property type="match status" value="1"/>
</dbReference>
<evidence type="ECO:0000256" key="1">
    <source>
        <dbReference type="SAM" id="Phobius"/>
    </source>
</evidence>
<accession>A0A7K1L7T3</accession>
<dbReference type="Pfam" id="PF13354">
    <property type="entry name" value="Beta-lactamase2"/>
    <property type="match status" value="1"/>
</dbReference>
<dbReference type="AlphaFoldDB" id="A0A7K1L7T3"/>
<dbReference type="InterPro" id="IPR000871">
    <property type="entry name" value="Beta-lactam_class-A"/>
</dbReference>
<dbReference type="InterPro" id="IPR045155">
    <property type="entry name" value="Beta-lactam_cat"/>
</dbReference>
<dbReference type="EMBL" id="WOFH01000011">
    <property type="protein sequence ID" value="MUN40502.1"/>
    <property type="molecule type" value="Genomic_DNA"/>
</dbReference>
<evidence type="ECO:0000313" key="4">
    <source>
        <dbReference type="Proteomes" id="UP000432015"/>
    </source>
</evidence>
<name>A0A7K1L7T3_9ACTN</name>